<dbReference type="Pfam" id="PF09720">
    <property type="entry name" value="Unstab_antitox"/>
    <property type="match status" value="1"/>
</dbReference>
<proteinExistence type="predicted"/>
<accession>I4B4F7</accession>
<evidence type="ECO:0000313" key="2">
    <source>
        <dbReference type="Proteomes" id="UP000006048"/>
    </source>
</evidence>
<sequence length="79" mass="8739">MSTATLAKAQEYAANLTSADQAALLDFLLVKMENEMPPEIDALWRKEIRRRAADLASGEDPGTPWEAVQANIKKKFGFS</sequence>
<name>I4B4F7_TURPD</name>
<organism evidence="1 2">
    <name type="scientific">Turneriella parva (strain ATCC BAA-1111 / DSM 21527 / NCTC 11395 / H)</name>
    <name type="common">Leptospira parva</name>
    <dbReference type="NCBI Taxonomy" id="869212"/>
    <lineage>
        <taxon>Bacteria</taxon>
        <taxon>Pseudomonadati</taxon>
        <taxon>Spirochaetota</taxon>
        <taxon>Spirochaetia</taxon>
        <taxon>Leptospirales</taxon>
        <taxon>Leptospiraceae</taxon>
        <taxon>Turneriella</taxon>
    </lineage>
</organism>
<dbReference type="RefSeq" id="WP_014802675.1">
    <property type="nucleotide sequence ID" value="NC_018020.1"/>
</dbReference>
<dbReference type="HOGENOM" id="CLU_177580_3_0_12"/>
<dbReference type="KEGG" id="tpx:Turpa_1516"/>
<dbReference type="AlphaFoldDB" id="I4B4F7"/>
<keyword evidence="2" id="KW-1185">Reference proteome</keyword>
<gene>
    <name evidence="1" type="ordered locus">Turpa_1516</name>
</gene>
<dbReference type="PATRIC" id="fig|869212.3.peg.1509"/>
<reference evidence="1 2" key="1">
    <citation type="submission" date="2012-06" db="EMBL/GenBank/DDBJ databases">
        <title>The complete chromosome of genome of Turneriella parva DSM 21527.</title>
        <authorList>
            <consortium name="US DOE Joint Genome Institute (JGI-PGF)"/>
            <person name="Lucas S."/>
            <person name="Han J."/>
            <person name="Lapidus A."/>
            <person name="Bruce D."/>
            <person name="Goodwin L."/>
            <person name="Pitluck S."/>
            <person name="Peters L."/>
            <person name="Kyrpides N."/>
            <person name="Mavromatis K."/>
            <person name="Ivanova N."/>
            <person name="Mikhailova N."/>
            <person name="Chertkov O."/>
            <person name="Detter J.C."/>
            <person name="Tapia R."/>
            <person name="Han C."/>
            <person name="Land M."/>
            <person name="Hauser L."/>
            <person name="Markowitz V."/>
            <person name="Cheng J.-F."/>
            <person name="Hugenholtz P."/>
            <person name="Woyke T."/>
            <person name="Wu D."/>
            <person name="Gronow S."/>
            <person name="Wellnitz S."/>
            <person name="Brambilla E."/>
            <person name="Klenk H.-P."/>
            <person name="Eisen J.A."/>
        </authorList>
    </citation>
    <scope>NUCLEOTIDE SEQUENCE [LARGE SCALE GENOMIC DNA]</scope>
    <source>
        <strain evidence="2">ATCC BAA-1111 / DSM 21527 / NCTC 11395 / H</strain>
    </source>
</reference>
<protein>
    <submittedName>
        <fullName evidence="1">Addiction module component CHP02574 family protein</fullName>
    </submittedName>
</protein>
<evidence type="ECO:0000313" key="1">
    <source>
        <dbReference type="EMBL" id="AFM12164.1"/>
    </source>
</evidence>
<dbReference type="EMBL" id="CP002959">
    <property type="protein sequence ID" value="AFM12164.1"/>
    <property type="molecule type" value="Genomic_DNA"/>
</dbReference>
<dbReference type="Proteomes" id="UP000006048">
    <property type="component" value="Chromosome"/>
</dbReference>
<dbReference type="InterPro" id="IPR013406">
    <property type="entry name" value="CHP02574_addiction_mod"/>
</dbReference>
<dbReference type="STRING" id="869212.Turpa_1516"/>